<evidence type="ECO:0000313" key="1">
    <source>
        <dbReference type="EMBL" id="SVB74799.1"/>
    </source>
</evidence>
<evidence type="ECO:0008006" key="2">
    <source>
        <dbReference type="Google" id="ProtNLM"/>
    </source>
</evidence>
<gene>
    <name evidence="1" type="ORF">METZ01_LOCUS227653</name>
</gene>
<proteinExistence type="predicted"/>
<dbReference type="EMBL" id="UINC01055661">
    <property type="protein sequence ID" value="SVB74799.1"/>
    <property type="molecule type" value="Genomic_DNA"/>
</dbReference>
<dbReference type="SUPFAM" id="SSF69118">
    <property type="entry name" value="AhpD-like"/>
    <property type="match status" value="1"/>
</dbReference>
<dbReference type="PANTHER" id="PTHR35446">
    <property type="entry name" value="SI:CH211-175M2.5"/>
    <property type="match status" value="1"/>
</dbReference>
<dbReference type="InterPro" id="IPR029032">
    <property type="entry name" value="AhpD-like"/>
</dbReference>
<protein>
    <recommendedName>
        <fullName evidence="2">Carboxymuconolactone decarboxylase-like domain-containing protein</fullName>
    </recommendedName>
</protein>
<sequence length="221" mass="24477">MTQRLKGLSHEQATGIAKEVFSASDRFLGRTSNLVRILSAHSPHIARWFLGLVASVRQPDLGATTDARLRNLANIKTSMVNACAYCTAHTSIFGQGLGISDEELEVLGSDAYKASPLFDERDKAVIAWAEAMTRNTAQRDQVVWGEMKRLFTDTEIVEISMACAMFNMINRLNDSFSTDLETVDYNKKQWNAVTGLSVDEIEDYASRFSTSGPAQRRGTAE</sequence>
<name>A0A382GIK6_9ZZZZ</name>
<accession>A0A382GIK6</accession>
<dbReference type="AlphaFoldDB" id="A0A382GIK6"/>
<dbReference type="PANTHER" id="PTHR35446:SF2">
    <property type="entry name" value="CARBOXYMUCONOLACTONE DECARBOXYLASE-LIKE DOMAIN-CONTAINING PROTEIN"/>
    <property type="match status" value="1"/>
</dbReference>
<organism evidence="1">
    <name type="scientific">marine metagenome</name>
    <dbReference type="NCBI Taxonomy" id="408172"/>
    <lineage>
        <taxon>unclassified sequences</taxon>
        <taxon>metagenomes</taxon>
        <taxon>ecological metagenomes</taxon>
    </lineage>
</organism>
<dbReference type="Gene3D" id="1.20.1290.10">
    <property type="entry name" value="AhpD-like"/>
    <property type="match status" value="1"/>
</dbReference>
<reference evidence="1" key="1">
    <citation type="submission" date="2018-05" db="EMBL/GenBank/DDBJ databases">
        <authorList>
            <person name="Lanie J.A."/>
            <person name="Ng W.-L."/>
            <person name="Kazmierczak K.M."/>
            <person name="Andrzejewski T.M."/>
            <person name="Davidsen T.M."/>
            <person name="Wayne K.J."/>
            <person name="Tettelin H."/>
            <person name="Glass J.I."/>
            <person name="Rusch D."/>
            <person name="Podicherti R."/>
            <person name="Tsui H.-C.T."/>
            <person name="Winkler M.E."/>
        </authorList>
    </citation>
    <scope>NUCLEOTIDE SEQUENCE</scope>
</reference>